<keyword evidence="8" id="KW-0496">Mitochondrion</keyword>
<feature type="repeat" description="Solcar" evidence="10">
    <location>
        <begin position="217"/>
        <end position="313"/>
    </location>
</feature>
<keyword evidence="9 10" id="KW-0472">Membrane</keyword>
<reference evidence="15" key="1">
    <citation type="submission" date="2017-01" db="EMBL/GenBank/DDBJ databases">
        <title>Comparative genomics of anhydrobiosis in the tardigrade Hypsibius dujardini.</title>
        <authorList>
            <person name="Yoshida Y."/>
            <person name="Koutsovoulos G."/>
            <person name="Laetsch D."/>
            <person name="Stevens L."/>
            <person name="Kumar S."/>
            <person name="Horikawa D."/>
            <person name="Ishino K."/>
            <person name="Komine S."/>
            <person name="Tomita M."/>
            <person name="Blaxter M."/>
            <person name="Arakawa K."/>
        </authorList>
    </citation>
    <scope>NUCLEOTIDE SEQUENCE [LARGE SCALE GENOMIC DNA]</scope>
    <source>
        <strain evidence="15">Z151</strain>
    </source>
</reference>
<dbReference type="GO" id="GO:1990542">
    <property type="term" value="P:mitochondrial transmembrane transport"/>
    <property type="evidence" value="ECO:0007669"/>
    <property type="project" value="InterPro"/>
</dbReference>
<evidence type="ECO:0000256" key="4">
    <source>
        <dbReference type="ARBA" id="ARBA00022692"/>
    </source>
</evidence>
<proteinExistence type="inferred from homology"/>
<dbReference type="SUPFAM" id="SSF103506">
    <property type="entry name" value="Mitochondrial carrier"/>
    <property type="match status" value="1"/>
</dbReference>
<comment type="similarity">
    <text evidence="2 11">Belongs to the mitochondrial carrier (TC 2.A.29) family.</text>
</comment>
<dbReference type="Pfam" id="PF00153">
    <property type="entry name" value="Mito_carr"/>
    <property type="match status" value="3"/>
</dbReference>
<dbReference type="PANTHER" id="PTHR45760">
    <property type="entry name" value="FI19922P1-RELATED"/>
    <property type="match status" value="1"/>
</dbReference>
<feature type="region of interest" description="Disordered" evidence="12">
    <location>
        <begin position="324"/>
        <end position="346"/>
    </location>
</feature>
<dbReference type="Gene3D" id="1.50.40.10">
    <property type="entry name" value="Mitochondrial carrier domain"/>
    <property type="match status" value="1"/>
</dbReference>
<evidence type="ECO:0000256" key="11">
    <source>
        <dbReference type="RuleBase" id="RU000488"/>
    </source>
</evidence>
<dbReference type="EMBL" id="MTYJ01000028">
    <property type="protein sequence ID" value="OQV20774.1"/>
    <property type="molecule type" value="Genomic_DNA"/>
</dbReference>
<evidence type="ECO:0000313" key="15">
    <source>
        <dbReference type="Proteomes" id="UP000192578"/>
    </source>
</evidence>
<dbReference type="AlphaFoldDB" id="A0A1W0WZY0"/>
<evidence type="ECO:0000256" key="10">
    <source>
        <dbReference type="PROSITE-ProRule" id="PRU00282"/>
    </source>
</evidence>
<evidence type="ECO:0000256" key="3">
    <source>
        <dbReference type="ARBA" id="ARBA00022448"/>
    </source>
</evidence>
<evidence type="ECO:0000256" key="5">
    <source>
        <dbReference type="ARBA" id="ARBA00022737"/>
    </source>
</evidence>
<name>A0A1W0WZY0_HYPEX</name>
<evidence type="ECO:0000256" key="9">
    <source>
        <dbReference type="ARBA" id="ARBA00023136"/>
    </source>
</evidence>
<protein>
    <submittedName>
        <fullName evidence="14">Solute carrier family 25 member 40</fullName>
    </submittedName>
</protein>
<dbReference type="InterPro" id="IPR018108">
    <property type="entry name" value="MCP_transmembrane"/>
</dbReference>
<comment type="caution">
    <text evidence="14">The sequence shown here is derived from an EMBL/GenBank/DDBJ whole genome shotgun (WGS) entry which is preliminary data.</text>
</comment>
<evidence type="ECO:0000256" key="13">
    <source>
        <dbReference type="SAM" id="Phobius"/>
    </source>
</evidence>
<dbReference type="InterPro" id="IPR002067">
    <property type="entry name" value="MCP"/>
</dbReference>
<evidence type="ECO:0000256" key="12">
    <source>
        <dbReference type="SAM" id="MobiDB-lite"/>
    </source>
</evidence>
<comment type="subcellular location">
    <subcellularLocation>
        <location evidence="1">Mitochondrion inner membrane</location>
        <topology evidence="1">Multi-pass membrane protein</topology>
    </subcellularLocation>
</comment>
<dbReference type="InterPro" id="IPR045315">
    <property type="entry name" value="Mtm1-like"/>
</dbReference>
<keyword evidence="5" id="KW-0677">Repeat</keyword>
<keyword evidence="15" id="KW-1185">Reference proteome</keyword>
<evidence type="ECO:0000256" key="6">
    <source>
        <dbReference type="ARBA" id="ARBA00022792"/>
    </source>
</evidence>
<sequence>MSTRMTMEPNGITAAQQIVASSTGAMLTSLFTTPLDVVKVRLQSQTVAAGELRARTTPLRSIPAPRFTGMFDTLLKVSRQEGVRSLWAGLSPTLVMTIPGTVLYFTTYEQVKQRLRHTRYRDNGVVVPIFAGAIARVCAVTVISPIELIRTKLQSEKLSYKYLYKAVAVTIKKEGILSIWRGWGPTVLRDVPFSCIYWGFYETFKANILSRKQLQELPVAWAFLSGATAGTIAGVATLPFDVVKTHRQIELGQLLTAKAAPIRTEATHTLALLSKLYREKGFASLFSGVTPRIAKVAPSCAIMISSYEFFRGYFRRRNATKAKTDEGPLAGKSLRTVKTPLQKSKD</sequence>
<evidence type="ECO:0000256" key="8">
    <source>
        <dbReference type="ARBA" id="ARBA00023128"/>
    </source>
</evidence>
<keyword evidence="7 13" id="KW-1133">Transmembrane helix</keyword>
<keyword evidence="3 11" id="KW-0813">Transport</keyword>
<evidence type="ECO:0000256" key="2">
    <source>
        <dbReference type="ARBA" id="ARBA00006375"/>
    </source>
</evidence>
<feature type="repeat" description="Solcar" evidence="10">
    <location>
        <begin position="123"/>
        <end position="207"/>
    </location>
</feature>
<keyword evidence="6" id="KW-0999">Mitochondrion inner membrane</keyword>
<dbReference type="Proteomes" id="UP000192578">
    <property type="component" value="Unassembled WGS sequence"/>
</dbReference>
<dbReference type="PROSITE" id="PS50920">
    <property type="entry name" value="SOLCAR"/>
    <property type="match status" value="3"/>
</dbReference>
<dbReference type="InterPro" id="IPR023395">
    <property type="entry name" value="MCP_dom_sf"/>
</dbReference>
<dbReference type="PANTHER" id="PTHR45760:SF2">
    <property type="entry name" value="FI19922P1-RELATED"/>
    <property type="match status" value="1"/>
</dbReference>
<feature type="transmembrane region" description="Helical" evidence="13">
    <location>
        <begin position="125"/>
        <end position="149"/>
    </location>
</feature>
<feature type="repeat" description="Solcar" evidence="10">
    <location>
        <begin position="12"/>
        <end position="114"/>
    </location>
</feature>
<accession>A0A1W0WZY0</accession>
<dbReference type="OrthoDB" id="1747031at2759"/>
<evidence type="ECO:0000256" key="1">
    <source>
        <dbReference type="ARBA" id="ARBA00004448"/>
    </source>
</evidence>
<evidence type="ECO:0000256" key="7">
    <source>
        <dbReference type="ARBA" id="ARBA00022989"/>
    </source>
</evidence>
<dbReference type="PRINTS" id="PR00926">
    <property type="entry name" value="MITOCARRIER"/>
</dbReference>
<organism evidence="14 15">
    <name type="scientific">Hypsibius exemplaris</name>
    <name type="common">Freshwater tardigrade</name>
    <dbReference type="NCBI Taxonomy" id="2072580"/>
    <lineage>
        <taxon>Eukaryota</taxon>
        <taxon>Metazoa</taxon>
        <taxon>Ecdysozoa</taxon>
        <taxon>Tardigrada</taxon>
        <taxon>Eutardigrada</taxon>
        <taxon>Parachela</taxon>
        <taxon>Hypsibioidea</taxon>
        <taxon>Hypsibiidae</taxon>
        <taxon>Hypsibius</taxon>
    </lineage>
</organism>
<evidence type="ECO:0000313" key="14">
    <source>
        <dbReference type="EMBL" id="OQV20774.1"/>
    </source>
</evidence>
<gene>
    <name evidence="14" type="ORF">BV898_05351</name>
</gene>
<dbReference type="GO" id="GO:0005743">
    <property type="term" value="C:mitochondrial inner membrane"/>
    <property type="evidence" value="ECO:0007669"/>
    <property type="project" value="UniProtKB-SubCell"/>
</dbReference>
<keyword evidence="4 10" id="KW-0812">Transmembrane</keyword>